<keyword evidence="3" id="KW-1185">Reference proteome</keyword>
<gene>
    <name evidence="2" type="ORF">NCTC10801_01774</name>
</gene>
<sequence length="52" mass="5667">MNKIFKVIFSKVTGELTVVSEMAKANGAASSKTDESSSVVSLENKLKYQLKE</sequence>
<reference evidence="2 3" key="1">
    <citation type="submission" date="2018-06" db="EMBL/GenBank/DDBJ databases">
        <authorList>
            <consortium name="Pathogen Informatics"/>
            <person name="Doyle S."/>
        </authorList>
    </citation>
    <scope>NUCLEOTIDE SEQUENCE [LARGE SCALE GENOMIC DNA]</scope>
    <source>
        <strain evidence="2 3">NCTC10801</strain>
    </source>
</reference>
<evidence type="ECO:0000259" key="1">
    <source>
        <dbReference type="Pfam" id="PF13018"/>
    </source>
</evidence>
<accession>A0A380TVL8</accession>
<organism evidence="2 3">
    <name type="scientific">[Actinobacillus] rossii</name>
    <dbReference type="NCBI Taxonomy" id="123820"/>
    <lineage>
        <taxon>Bacteria</taxon>
        <taxon>Pseudomonadati</taxon>
        <taxon>Pseudomonadota</taxon>
        <taxon>Gammaproteobacteria</taxon>
        <taxon>Pasteurellales</taxon>
        <taxon>Pasteurellaceae</taxon>
    </lineage>
</organism>
<dbReference type="Proteomes" id="UP000254649">
    <property type="component" value="Unassembled WGS sequence"/>
</dbReference>
<dbReference type="Pfam" id="PF13018">
    <property type="entry name" value="ESPR"/>
    <property type="match status" value="1"/>
</dbReference>
<proteinExistence type="predicted"/>
<protein>
    <recommendedName>
        <fullName evidence="1">ESPR domain-containing protein</fullName>
    </recommendedName>
</protein>
<name>A0A380TVL8_9PAST</name>
<feature type="domain" description="ESPR" evidence="1">
    <location>
        <begin position="1"/>
        <end position="41"/>
    </location>
</feature>
<evidence type="ECO:0000313" key="2">
    <source>
        <dbReference type="EMBL" id="SUT92733.1"/>
    </source>
</evidence>
<dbReference type="AlphaFoldDB" id="A0A380TVL8"/>
<evidence type="ECO:0000313" key="3">
    <source>
        <dbReference type="Proteomes" id="UP000254649"/>
    </source>
</evidence>
<dbReference type="EMBL" id="UFRQ01000003">
    <property type="protein sequence ID" value="SUT92733.1"/>
    <property type="molecule type" value="Genomic_DNA"/>
</dbReference>
<dbReference type="OrthoDB" id="5691065at2"/>
<dbReference type="InterPro" id="IPR024973">
    <property type="entry name" value="ESPR"/>
</dbReference>